<evidence type="ECO:0000313" key="1">
    <source>
        <dbReference type="EMBL" id="PZQ79064.1"/>
    </source>
</evidence>
<name>A0A2W5QQ69_ANCNO</name>
<evidence type="ECO:0000313" key="2">
    <source>
        <dbReference type="Proteomes" id="UP000248887"/>
    </source>
</evidence>
<proteinExistence type="predicted"/>
<sequence>MVRVPFAVARCRVEKGSEAVDLRLRERTGERVRPYAVEEDRAVHGDLQMVGKGAMRGGDSVRGVGQQRQSRAKRAKMFIAGQGRNPAAYETFTLHTA</sequence>
<organism evidence="1 2">
    <name type="scientific">Ancylobacter novellus</name>
    <name type="common">Thiobacillus novellus</name>
    <dbReference type="NCBI Taxonomy" id="921"/>
    <lineage>
        <taxon>Bacteria</taxon>
        <taxon>Pseudomonadati</taxon>
        <taxon>Pseudomonadota</taxon>
        <taxon>Alphaproteobacteria</taxon>
        <taxon>Hyphomicrobiales</taxon>
        <taxon>Xanthobacteraceae</taxon>
        <taxon>Ancylobacter</taxon>
    </lineage>
</organism>
<reference evidence="1 2" key="1">
    <citation type="submission" date="2017-08" db="EMBL/GenBank/DDBJ databases">
        <title>Infants hospitalized years apart are colonized by the same room-sourced microbial strains.</title>
        <authorList>
            <person name="Brooks B."/>
            <person name="Olm M.R."/>
            <person name="Firek B.A."/>
            <person name="Baker R."/>
            <person name="Thomas B.C."/>
            <person name="Morowitz M.J."/>
            <person name="Banfield J.F."/>
        </authorList>
    </citation>
    <scope>NUCLEOTIDE SEQUENCE [LARGE SCALE GENOMIC DNA]</scope>
    <source>
        <strain evidence="1">S2_005_001_R2_27</strain>
    </source>
</reference>
<comment type="caution">
    <text evidence="1">The sequence shown here is derived from an EMBL/GenBank/DDBJ whole genome shotgun (WGS) entry which is preliminary data.</text>
</comment>
<dbReference type="EMBL" id="QFQD01000104">
    <property type="protein sequence ID" value="PZQ79064.1"/>
    <property type="molecule type" value="Genomic_DNA"/>
</dbReference>
<accession>A0A2W5QQ69</accession>
<dbReference type="AlphaFoldDB" id="A0A2W5QQ69"/>
<protein>
    <submittedName>
        <fullName evidence="1">Uncharacterized protein</fullName>
    </submittedName>
</protein>
<dbReference type="Proteomes" id="UP000248887">
    <property type="component" value="Unassembled WGS sequence"/>
</dbReference>
<gene>
    <name evidence="1" type="ORF">DI549_21175</name>
</gene>